<proteinExistence type="predicted"/>
<dbReference type="GO" id="GO:0003841">
    <property type="term" value="F:1-acylglycerol-3-phosphate O-acyltransferase activity"/>
    <property type="evidence" value="ECO:0007669"/>
    <property type="project" value="TreeGrafter"/>
</dbReference>
<gene>
    <name evidence="4" type="ORF">FJY68_10765</name>
</gene>
<evidence type="ECO:0000256" key="1">
    <source>
        <dbReference type="ARBA" id="ARBA00022679"/>
    </source>
</evidence>
<dbReference type="SMART" id="SM00563">
    <property type="entry name" value="PlsC"/>
    <property type="match status" value="1"/>
</dbReference>
<feature type="domain" description="Phospholipid/glycerol acyltransferase" evidence="3">
    <location>
        <begin position="35"/>
        <end position="148"/>
    </location>
</feature>
<dbReference type="Proteomes" id="UP000779900">
    <property type="component" value="Unassembled WGS sequence"/>
</dbReference>
<dbReference type="PANTHER" id="PTHR10434:SF11">
    <property type="entry name" value="1-ACYL-SN-GLYCEROL-3-PHOSPHATE ACYLTRANSFERASE"/>
    <property type="match status" value="1"/>
</dbReference>
<dbReference type="EMBL" id="VGIR01000075">
    <property type="protein sequence ID" value="MBM3332307.1"/>
    <property type="molecule type" value="Genomic_DNA"/>
</dbReference>
<evidence type="ECO:0000313" key="4">
    <source>
        <dbReference type="EMBL" id="MBM3332307.1"/>
    </source>
</evidence>
<protein>
    <submittedName>
        <fullName evidence="4">1-acyl-sn-glycerol-3-phosphate acyltransferase</fullName>
    </submittedName>
</protein>
<dbReference type="AlphaFoldDB" id="A0A938BU45"/>
<keyword evidence="1" id="KW-0808">Transferase</keyword>
<evidence type="ECO:0000313" key="5">
    <source>
        <dbReference type="Proteomes" id="UP000779900"/>
    </source>
</evidence>
<keyword evidence="2 4" id="KW-0012">Acyltransferase</keyword>
<reference evidence="4" key="1">
    <citation type="submission" date="2019-03" db="EMBL/GenBank/DDBJ databases">
        <title>Lake Tanganyika Metagenome-Assembled Genomes (MAGs).</title>
        <authorList>
            <person name="Tran P."/>
        </authorList>
    </citation>
    <scope>NUCLEOTIDE SEQUENCE</scope>
    <source>
        <strain evidence="4">K_DeepCast_150m_m2_040</strain>
    </source>
</reference>
<organism evidence="4 5">
    <name type="scientific">candidate division WOR-3 bacterium</name>
    <dbReference type="NCBI Taxonomy" id="2052148"/>
    <lineage>
        <taxon>Bacteria</taxon>
        <taxon>Bacteria division WOR-3</taxon>
    </lineage>
</organism>
<comment type="caution">
    <text evidence="4">The sequence shown here is derived from an EMBL/GenBank/DDBJ whole genome shotgun (WGS) entry which is preliminary data.</text>
</comment>
<dbReference type="Pfam" id="PF01553">
    <property type="entry name" value="Acyltransferase"/>
    <property type="match status" value="1"/>
</dbReference>
<dbReference type="CDD" id="cd07989">
    <property type="entry name" value="LPLAT_AGPAT-like"/>
    <property type="match status" value="1"/>
</dbReference>
<dbReference type="SUPFAM" id="SSF69593">
    <property type="entry name" value="Glycerol-3-phosphate (1)-acyltransferase"/>
    <property type="match status" value="1"/>
</dbReference>
<dbReference type="GO" id="GO:0006654">
    <property type="term" value="P:phosphatidic acid biosynthetic process"/>
    <property type="evidence" value="ECO:0007669"/>
    <property type="project" value="TreeGrafter"/>
</dbReference>
<dbReference type="PANTHER" id="PTHR10434">
    <property type="entry name" value="1-ACYL-SN-GLYCEROL-3-PHOSPHATE ACYLTRANSFERASE"/>
    <property type="match status" value="1"/>
</dbReference>
<evidence type="ECO:0000256" key="2">
    <source>
        <dbReference type="ARBA" id="ARBA00023315"/>
    </source>
</evidence>
<evidence type="ECO:0000259" key="3">
    <source>
        <dbReference type="SMART" id="SM00563"/>
    </source>
</evidence>
<sequence length="215" mass="24275">MRLRWMAGYAIVYAFGQFVLKVRVTGRNKLVPGPQILASNHVSNFDPLLVGLGARREVHFLAKEELFEASRLFAWLIHTYNAWPVRRGGADSLAIKRCSWLLGKRQTIVLFPEGTRSKTGEINQFKPGIGMLAITNHVPVVPVHLGCVSRSIISYLVDKDFVKRGYRKKPQRNDGIRIAFADPVYPDGFAADRQGYLDLTQEVERRVRALAEEVA</sequence>
<name>A0A938BU45_UNCW3</name>
<accession>A0A938BU45</accession>
<dbReference type="InterPro" id="IPR002123">
    <property type="entry name" value="Plipid/glycerol_acylTrfase"/>
</dbReference>